<feature type="transmembrane region" description="Helical" evidence="1">
    <location>
        <begin position="56"/>
        <end position="74"/>
    </location>
</feature>
<gene>
    <name evidence="2" type="ordered locus">BATR1942_19680</name>
</gene>
<protein>
    <recommendedName>
        <fullName evidence="4">DUF2651 domain-containing protein</fullName>
    </recommendedName>
</protein>
<proteinExistence type="predicted"/>
<dbReference type="GeneID" id="92915389"/>
<keyword evidence="3" id="KW-1185">Reference proteome</keyword>
<sequence>MDELDLAFVVLPLGIIVLSIVGTYLFKKKYIMPLFSLIISLVLTFTVFNASFLGWAVIYSLASLVVSYITMAVIQRKSL</sequence>
<evidence type="ECO:0000256" key="1">
    <source>
        <dbReference type="SAM" id="Phobius"/>
    </source>
</evidence>
<accession>A0ABN3ZM33</accession>
<reference evidence="2 3" key="1">
    <citation type="journal article" date="2011" name="Front. Microbiol.">
        <title>Genomic signatures of strain selection and enhancement in Bacillus atrophaeus var. globigii, a historical biowarfare simulant.</title>
        <authorList>
            <person name="Gibbons H.S."/>
            <person name="Broomall S.M."/>
            <person name="McNew L.A."/>
            <person name="Daligault H."/>
            <person name="Chapman C."/>
            <person name="Bruce D."/>
            <person name="Karavis M."/>
            <person name="Krepps M."/>
            <person name="McGregor P.A."/>
            <person name="Hong C."/>
            <person name="Park K.H."/>
            <person name="Akmal A."/>
            <person name="Feldman A."/>
            <person name="Lin J.S."/>
            <person name="Chang W.E."/>
            <person name="Higgs B.W."/>
            <person name="Demirev P."/>
            <person name="Lindquist J."/>
            <person name="Liem A."/>
            <person name="Fochler E."/>
            <person name="Read T.D."/>
            <person name="Tapia R."/>
            <person name="Johnson S."/>
            <person name="Bishop-Lilly K.A."/>
            <person name="Detter C."/>
            <person name="Han C."/>
            <person name="Sozhamannan S."/>
            <person name="Rosenzweig C.N."/>
            <person name="Skowronski E.W."/>
        </authorList>
    </citation>
    <scope>NUCLEOTIDE SEQUENCE [LARGE SCALE GENOMIC DNA]</scope>
    <source>
        <strain evidence="2 3">1942</strain>
    </source>
</reference>
<feature type="transmembrane region" description="Helical" evidence="1">
    <location>
        <begin position="6"/>
        <end position="26"/>
    </location>
</feature>
<feature type="transmembrane region" description="Helical" evidence="1">
    <location>
        <begin position="33"/>
        <end position="50"/>
    </location>
</feature>
<dbReference type="RefSeq" id="WP_003327910.1">
    <property type="nucleotide sequence ID" value="NC_014639.1"/>
</dbReference>
<evidence type="ECO:0000313" key="3">
    <source>
        <dbReference type="Proteomes" id="UP000006867"/>
    </source>
</evidence>
<organism evidence="2 3">
    <name type="scientific">Bacillus atrophaeus (strain 1942)</name>
    <dbReference type="NCBI Taxonomy" id="720555"/>
    <lineage>
        <taxon>Bacteria</taxon>
        <taxon>Bacillati</taxon>
        <taxon>Bacillota</taxon>
        <taxon>Bacilli</taxon>
        <taxon>Bacillales</taxon>
        <taxon>Bacillaceae</taxon>
        <taxon>Bacillus</taxon>
    </lineage>
</organism>
<keyword evidence="1" id="KW-0472">Membrane</keyword>
<keyword evidence="1" id="KW-1133">Transmembrane helix</keyword>
<name>A0ABN3ZM33_BACA1</name>
<dbReference type="InterPro" id="IPR020258">
    <property type="entry name" value="Uncharacterised_YbeF"/>
</dbReference>
<dbReference type="Pfam" id="PF10852">
    <property type="entry name" value="DUF2651"/>
    <property type="match status" value="1"/>
</dbReference>
<evidence type="ECO:0000313" key="2">
    <source>
        <dbReference type="EMBL" id="ADP34851.1"/>
    </source>
</evidence>
<dbReference type="Proteomes" id="UP000006867">
    <property type="component" value="Chromosome"/>
</dbReference>
<keyword evidence="1" id="KW-0812">Transmembrane</keyword>
<dbReference type="EMBL" id="CP002207">
    <property type="protein sequence ID" value="ADP34851.1"/>
    <property type="molecule type" value="Genomic_DNA"/>
</dbReference>
<evidence type="ECO:0008006" key="4">
    <source>
        <dbReference type="Google" id="ProtNLM"/>
    </source>
</evidence>